<evidence type="ECO:0000256" key="7">
    <source>
        <dbReference type="SAM" id="Phobius"/>
    </source>
</evidence>
<evidence type="ECO:0000256" key="6">
    <source>
        <dbReference type="ARBA" id="ARBA00023136"/>
    </source>
</evidence>
<reference evidence="8 9" key="1">
    <citation type="submission" date="2016-10" db="EMBL/GenBank/DDBJ databases">
        <title>Reductive evolution of mitochondrial metabolism and differential evolution of invasion-related proteins in Cryptosporidium.</title>
        <authorList>
            <person name="Liu S."/>
            <person name="Roellig D.M."/>
            <person name="Guo Y."/>
            <person name="Li N."/>
            <person name="Frace M.A."/>
            <person name="Tang K."/>
            <person name="Zhang L."/>
            <person name="Feng Y."/>
            <person name="Xiao L."/>
        </authorList>
    </citation>
    <scope>NUCLEOTIDE SEQUENCE [LARGE SCALE GENOMIC DNA]</scope>
    <source>
        <strain evidence="8">30847</strain>
    </source>
</reference>
<keyword evidence="2" id="KW-0813">Transport</keyword>
<keyword evidence="3 7" id="KW-0812">Transmembrane</keyword>
<dbReference type="GO" id="GO:0005794">
    <property type="term" value="C:Golgi apparatus"/>
    <property type="evidence" value="ECO:0007669"/>
    <property type="project" value="TreeGrafter"/>
</dbReference>
<accession>A0A1J4MTS6</accession>
<dbReference type="PANTHER" id="PTHR21230:SF1">
    <property type="entry name" value="GOLGI SNAP RECEPTOR COMPLEX MEMBER 2"/>
    <property type="match status" value="1"/>
</dbReference>
<dbReference type="GO" id="GO:0031902">
    <property type="term" value="C:late endosome membrane"/>
    <property type="evidence" value="ECO:0007669"/>
    <property type="project" value="TreeGrafter"/>
</dbReference>
<dbReference type="OrthoDB" id="19261at2759"/>
<dbReference type="Gene3D" id="1.20.5.110">
    <property type="match status" value="1"/>
</dbReference>
<dbReference type="Proteomes" id="UP000186804">
    <property type="component" value="Unassembled WGS sequence"/>
</dbReference>
<dbReference type="AlphaFoldDB" id="A0A1J4MTS6"/>
<proteinExistence type="predicted"/>
<feature type="transmembrane region" description="Helical" evidence="7">
    <location>
        <begin position="188"/>
        <end position="208"/>
    </location>
</feature>
<dbReference type="GO" id="GO:0005484">
    <property type="term" value="F:SNAP receptor activity"/>
    <property type="evidence" value="ECO:0007669"/>
    <property type="project" value="TreeGrafter"/>
</dbReference>
<protein>
    <recommendedName>
        <fullName evidence="10">t-SNARE coiled-coil homology domain-containing protein</fullName>
    </recommendedName>
</protein>
<keyword evidence="9" id="KW-1185">Reference proteome</keyword>
<dbReference type="GO" id="GO:0012507">
    <property type="term" value="C:ER to Golgi transport vesicle membrane"/>
    <property type="evidence" value="ECO:0007669"/>
    <property type="project" value="TreeGrafter"/>
</dbReference>
<comment type="subcellular location">
    <subcellularLocation>
        <location evidence="1">Membrane</location>
        <topology evidence="1">Single-pass type IV membrane protein</topology>
    </subcellularLocation>
</comment>
<dbReference type="GeneID" id="92366879"/>
<evidence type="ECO:0000256" key="5">
    <source>
        <dbReference type="ARBA" id="ARBA00022989"/>
    </source>
</evidence>
<evidence type="ECO:0000313" key="9">
    <source>
        <dbReference type="Proteomes" id="UP000186804"/>
    </source>
</evidence>
<dbReference type="GO" id="GO:0015031">
    <property type="term" value="P:protein transport"/>
    <property type="evidence" value="ECO:0007669"/>
    <property type="project" value="UniProtKB-KW"/>
</dbReference>
<dbReference type="GO" id="GO:0000149">
    <property type="term" value="F:SNARE binding"/>
    <property type="evidence" value="ECO:0007669"/>
    <property type="project" value="TreeGrafter"/>
</dbReference>
<keyword evidence="5 7" id="KW-1133">Transmembrane helix</keyword>
<evidence type="ECO:0000256" key="4">
    <source>
        <dbReference type="ARBA" id="ARBA00022927"/>
    </source>
</evidence>
<evidence type="ECO:0000256" key="1">
    <source>
        <dbReference type="ARBA" id="ARBA00004211"/>
    </source>
</evidence>
<organism evidence="8 9">
    <name type="scientific">Cryptosporidium andersoni</name>
    <dbReference type="NCBI Taxonomy" id="117008"/>
    <lineage>
        <taxon>Eukaryota</taxon>
        <taxon>Sar</taxon>
        <taxon>Alveolata</taxon>
        <taxon>Apicomplexa</taxon>
        <taxon>Conoidasida</taxon>
        <taxon>Coccidia</taxon>
        <taxon>Eucoccidiorida</taxon>
        <taxon>Eimeriorina</taxon>
        <taxon>Cryptosporidiidae</taxon>
        <taxon>Cryptosporidium</taxon>
    </lineage>
</organism>
<dbReference type="EMBL" id="LRBS01000066">
    <property type="protein sequence ID" value="OII76404.1"/>
    <property type="molecule type" value="Genomic_DNA"/>
</dbReference>
<dbReference type="GO" id="GO:0031201">
    <property type="term" value="C:SNARE complex"/>
    <property type="evidence" value="ECO:0007669"/>
    <property type="project" value="TreeGrafter"/>
</dbReference>
<keyword evidence="4" id="KW-0653">Protein transport</keyword>
<dbReference type="GO" id="GO:0005789">
    <property type="term" value="C:endoplasmic reticulum membrane"/>
    <property type="evidence" value="ECO:0007669"/>
    <property type="project" value="TreeGrafter"/>
</dbReference>
<name>A0A1J4MTS6_9CRYT</name>
<evidence type="ECO:0000256" key="2">
    <source>
        <dbReference type="ARBA" id="ARBA00022448"/>
    </source>
</evidence>
<keyword evidence="6 7" id="KW-0472">Membrane</keyword>
<dbReference type="SUPFAM" id="SSF58038">
    <property type="entry name" value="SNARE fusion complex"/>
    <property type="match status" value="1"/>
</dbReference>
<evidence type="ECO:0000313" key="8">
    <source>
        <dbReference type="EMBL" id="OII76404.1"/>
    </source>
</evidence>
<dbReference type="GO" id="GO:0006906">
    <property type="term" value="P:vesicle fusion"/>
    <property type="evidence" value="ECO:0007669"/>
    <property type="project" value="TreeGrafter"/>
</dbReference>
<evidence type="ECO:0000256" key="3">
    <source>
        <dbReference type="ARBA" id="ARBA00022692"/>
    </source>
</evidence>
<dbReference type="VEuPathDB" id="CryptoDB:cand_026950"/>
<gene>
    <name evidence="8" type="ORF">cand_026950</name>
</gene>
<sequence length="213" mass="24100">MLTDDIFNEISHLDSFIASYQCLAATKRYGDSTVTYYSQSIKNMLEGIRTNLRNVDKIETKTKLEDILKSRMDKISLIEMTLRDKEHLSSLTKVPSYQDESEEVEHSDLSLVEKGDAFLKLSSNSVTRMKKKIVETEKLGDEALSKIHIQEEQLEKIRAGLGDVDYNLNRAKITIRAIARDAATDFCVRILCGILTVAVVILIIIIIITSTKK</sequence>
<dbReference type="PANTHER" id="PTHR21230">
    <property type="entry name" value="VESICLE TRANSPORT V-SNARE PROTEIN VTI1-RELATED"/>
    <property type="match status" value="1"/>
</dbReference>
<dbReference type="RefSeq" id="XP_067068250.1">
    <property type="nucleotide sequence ID" value="XM_067212923.1"/>
</dbReference>
<evidence type="ECO:0008006" key="10">
    <source>
        <dbReference type="Google" id="ProtNLM"/>
    </source>
</evidence>
<comment type="caution">
    <text evidence="8">The sequence shown here is derived from an EMBL/GenBank/DDBJ whole genome shotgun (WGS) entry which is preliminary data.</text>
</comment>